<reference evidence="3 4" key="1">
    <citation type="submission" date="2019-02" db="EMBL/GenBank/DDBJ databases">
        <title>Deep-cultivation of Planctomycetes and their phenomic and genomic characterization uncovers novel biology.</title>
        <authorList>
            <person name="Wiegand S."/>
            <person name="Jogler M."/>
            <person name="Boedeker C."/>
            <person name="Pinto D."/>
            <person name="Vollmers J."/>
            <person name="Rivas-Marin E."/>
            <person name="Kohn T."/>
            <person name="Peeters S.H."/>
            <person name="Heuer A."/>
            <person name="Rast P."/>
            <person name="Oberbeckmann S."/>
            <person name="Bunk B."/>
            <person name="Jeske O."/>
            <person name="Meyerdierks A."/>
            <person name="Storesund J.E."/>
            <person name="Kallscheuer N."/>
            <person name="Luecker S."/>
            <person name="Lage O.M."/>
            <person name="Pohl T."/>
            <person name="Merkel B.J."/>
            <person name="Hornburger P."/>
            <person name="Mueller R.-W."/>
            <person name="Bruemmer F."/>
            <person name="Labrenz M."/>
            <person name="Spormann A.M."/>
            <person name="Op den Camp H."/>
            <person name="Overmann J."/>
            <person name="Amann R."/>
            <person name="Jetten M.S.M."/>
            <person name="Mascher T."/>
            <person name="Medema M.H."/>
            <person name="Devos D.P."/>
            <person name="Kaster A.-K."/>
            <person name="Ovreas L."/>
            <person name="Rohde M."/>
            <person name="Galperin M.Y."/>
            <person name="Jogler C."/>
        </authorList>
    </citation>
    <scope>NUCLEOTIDE SEQUENCE [LARGE SCALE GENOMIC DNA]</scope>
    <source>
        <strain evidence="3 4">Pan241w</strain>
    </source>
</reference>
<dbReference type="InterPro" id="IPR043502">
    <property type="entry name" value="DNA/RNA_pol_sf"/>
</dbReference>
<sequence length="358" mass="41814">MAKSYGNLWPQFASWDNLTLAYCRCRRRKRFKRGAIAFDFAWESNLLTLQRELDDGTYEPGPYRHFFICDPKPRKISAAPFRDRILHHAIVNILEPLYERRFLHDSYACRQGKGTHRALDRAQHFLRRHSFVLQTDIQRFFPNVDHEILLDLLKRTIVGHRLLDLVSKIVVSGEGIFDDETPRTWFPGDNLLDILRPTGLPIGNLTSQFFANVLLDPVDHFIKEQLRIPGYVRYADDLLLFADEKKILWSAAEKVVRFLATFRLRLHPQKTVVHASRHGVKFLGFRLKPKERRLAQQSVRRMRSRLRQQQRLFSAGEIDCCDVSRSLQAWLAHCHTANTTGLINDLLRGVRFHRGPGN</sequence>
<gene>
    <name evidence="3" type="primary">ltrA_2</name>
    <name evidence="3" type="ORF">Pan241w_58320</name>
</gene>
<dbReference type="CDD" id="cd01651">
    <property type="entry name" value="RT_G2_intron"/>
    <property type="match status" value="1"/>
</dbReference>
<proteinExistence type="inferred from homology"/>
<evidence type="ECO:0000256" key="1">
    <source>
        <dbReference type="ARBA" id="ARBA00034120"/>
    </source>
</evidence>
<dbReference type="InterPro" id="IPR000477">
    <property type="entry name" value="RT_dom"/>
</dbReference>
<feature type="domain" description="Reverse transcriptase" evidence="2">
    <location>
        <begin position="49"/>
        <end position="287"/>
    </location>
</feature>
<dbReference type="Pfam" id="PF00078">
    <property type="entry name" value="RVT_1"/>
    <property type="match status" value="1"/>
</dbReference>
<name>A0A517RPC3_9PLAN</name>
<accession>A0A517RPC3</accession>
<dbReference type="SUPFAM" id="SSF56672">
    <property type="entry name" value="DNA/RNA polymerases"/>
    <property type="match status" value="1"/>
</dbReference>
<protein>
    <submittedName>
        <fullName evidence="3">Group II intron-encoded protein LtrA</fullName>
    </submittedName>
</protein>
<dbReference type="PANTHER" id="PTHR34047">
    <property type="entry name" value="NUCLEAR INTRON MATURASE 1, MITOCHONDRIAL-RELATED"/>
    <property type="match status" value="1"/>
</dbReference>
<organism evidence="3 4">
    <name type="scientific">Gimesia alba</name>
    <dbReference type="NCBI Taxonomy" id="2527973"/>
    <lineage>
        <taxon>Bacteria</taxon>
        <taxon>Pseudomonadati</taxon>
        <taxon>Planctomycetota</taxon>
        <taxon>Planctomycetia</taxon>
        <taxon>Planctomycetales</taxon>
        <taxon>Planctomycetaceae</taxon>
        <taxon>Gimesia</taxon>
    </lineage>
</organism>
<dbReference type="AlphaFoldDB" id="A0A517RPC3"/>
<keyword evidence="4" id="KW-1185">Reference proteome</keyword>
<evidence type="ECO:0000313" key="4">
    <source>
        <dbReference type="Proteomes" id="UP000317171"/>
    </source>
</evidence>
<dbReference type="PROSITE" id="PS50878">
    <property type="entry name" value="RT_POL"/>
    <property type="match status" value="1"/>
</dbReference>
<dbReference type="EMBL" id="CP036269">
    <property type="protein sequence ID" value="QDT45705.1"/>
    <property type="molecule type" value="Genomic_DNA"/>
</dbReference>
<dbReference type="RefSeq" id="WP_198000199.1">
    <property type="nucleotide sequence ID" value="NZ_CP036269.1"/>
</dbReference>
<evidence type="ECO:0000313" key="3">
    <source>
        <dbReference type="EMBL" id="QDT45705.1"/>
    </source>
</evidence>
<dbReference type="KEGG" id="gaz:Pan241w_58320"/>
<evidence type="ECO:0000259" key="2">
    <source>
        <dbReference type="PROSITE" id="PS50878"/>
    </source>
</evidence>
<comment type="similarity">
    <text evidence="1">Belongs to the bacterial reverse transcriptase family.</text>
</comment>
<dbReference type="InterPro" id="IPR051083">
    <property type="entry name" value="GrpII_Intron_Splice-Mob/Def"/>
</dbReference>
<dbReference type="Proteomes" id="UP000317171">
    <property type="component" value="Chromosome"/>
</dbReference>
<dbReference type="PANTHER" id="PTHR34047:SF8">
    <property type="entry name" value="PROTEIN YKFC"/>
    <property type="match status" value="1"/>
</dbReference>